<gene>
    <name evidence="1" type="ORF">FYJ78_11775</name>
</gene>
<sequence>MEKTLIIIFWLDNGKTMNLSIPHPRSDLTQREVYAAMVEILKRKVILSENGGRATAGSQAHVPADCG</sequence>
<dbReference type="EMBL" id="VUNL01000016">
    <property type="protein sequence ID" value="MSV25828.1"/>
    <property type="molecule type" value="Genomic_DNA"/>
</dbReference>
<keyword evidence="2" id="KW-1185">Reference proteome</keyword>
<reference evidence="1 2" key="1">
    <citation type="submission" date="2019-08" db="EMBL/GenBank/DDBJ databases">
        <title>In-depth cultivation of the pig gut microbiome towards novel bacterial diversity and tailored functional studies.</title>
        <authorList>
            <person name="Wylensek D."/>
            <person name="Hitch T.C.A."/>
            <person name="Clavel T."/>
        </authorList>
    </citation>
    <scope>NUCLEOTIDE SEQUENCE [LARGE SCALE GENOMIC DNA]</scope>
    <source>
        <strain evidence="2">WCA-380-WT-3B3</strain>
    </source>
</reference>
<dbReference type="Proteomes" id="UP000430222">
    <property type="component" value="Unassembled WGS sequence"/>
</dbReference>
<proteinExistence type="predicted"/>
<dbReference type="AlphaFoldDB" id="A0A6I2UUF2"/>
<accession>A0A6I2UUF2</accession>
<dbReference type="InterPro" id="IPR021321">
    <property type="entry name" value="DUF2922"/>
</dbReference>
<protein>
    <submittedName>
        <fullName evidence="1">DUF2922 domain-containing protein</fullName>
    </submittedName>
</protein>
<dbReference type="RefSeq" id="WP_154621594.1">
    <property type="nucleotide sequence ID" value="NZ_VUNL01000016.1"/>
</dbReference>
<comment type="caution">
    <text evidence="1">The sequence shown here is derived from an EMBL/GenBank/DDBJ whole genome shotgun (WGS) entry which is preliminary data.</text>
</comment>
<evidence type="ECO:0000313" key="2">
    <source>
        <dbReference type="Proteomes" id="UP000430222"/>
    </source>
</evidence>
<dbReference type="Pfam" id="PF11148">
    <property type="entry name" value="DUF2922"/>
    <property type="match status" value="1"/>
</dbReference>
<evidence type="ECO:0000313" key="1">
    <source>
        <dbReference type="EMBL" id="MSV25828.1"/>
    </source>
</evidence>
<organism evidence="1 2">
    <name type="scientific">Selenomonas montiformis</name>
    <dbReference type="NCBI Taxonomy" id="2652285"/>
    <lineage>
        <taxon>Bacteria</taxon>
        <taxon>Bacillati</taxon>
        <taxon>Bacillota</taxon>
        <taxon>Negativicutes</taxon>
        <taxon>Selenomonadales</taxon>
        <taxon>Selenomonadaceae</taxon>
        <taxon>Selenomonas</taxon>
    </lineage>
</organism>
<name>A0A6I2UUF2_9FIRM</name>